<protein>
    <submittedName>
        <fullName evidence="1">Uncharacterized protein</fullName>
    </submittedName>
</protein>
<reference evidence="1 2" key="3">
    <citation type="journal article" date="2010" name="BMC Genomics">
        <title>Transcriptome sequencing and comparative analysis of cucumber flowers with different sex types.</title>
        <authorList>
            <person name="Guo S."/>
            <person name="Zheng Y."/>
            <person name="Joung J.G."/>
            <person name="Liu S."/>
            <person name="Zhang Z."/>
            <person name="Crasta O.R."/>
            <person name="Sobral B.W."/>
            <person name="Xu Y."/>
            <person name="Huang S."/>
            <person name="Fei Z."/>
        </authorList>
    </citation>
    <scope>NUCLEOTIDE SEQUENCE [LARGE SCALE GENOMIC DNA]</scope>
    <source>
        <strain evidence="2">cv. 9930</strain>
    </source>
</reference>
<keyword evidence="2" id="KW-1185">Reference proteome</keyword>
<dbReference type="AlphaFoldDB" id="A0A0A0LF06"/>
<dbReference type="Proteomes" id="UP000029981">
    <property type="component" value="Chromosome 2"/>
</dbReference>
<gene>
    <name evidence="1" type="ORF">Csa_2G003570</name>
</gene>
<evidence type="ECO:0000313" key="1">
    <source>
        <dbReference type="EMBL" id="KGN60605.1"/>
    </source>
</evidence>
<evidence type="ECO:0000313" key="2">
    <source>
        <dbReference type="Proteomes" id="UP000029981"/>
    </source>
</evidence>
<reference evidence="1 2" key="4">
    <citation type="journal article" date="2011" name="BMC Genomics">
        <title>RNA-Seq improves annotation of protein-coding genes in the cucumber genome.</title>
        <authorList>
            <person name="Li Z."/>
            <person name="Zhang Z."/>
            <person name="Yan P."/>
            <person name="Huang S."/>
            <person name="Fei Z."/>
            <person name="Lin K."/>
        </authorList>
    </citation>
    <scope>NUCLEOTIDE SEQUENCE [LARGE SCALE GENOMIC DNA]</scope>
    <source>
        <strain evidence="2">cv. 9930</strain>
    </source>
</reference>
<sequence length="104" mass="11585">MINATFQELELCGWTPLMAAATGTRGTHLTHPFHSATIPTHKKGLSFCAFQKPLSLRFEIENISLERNKEISVDLKATFHCKSKSLFPISAIVTLRVLLPALHL</sequence>
<proteinExistence type="predicted"/>
<name>A0A0A0LF06_CUCSA</name>
<reference evidence="1 2" key="2">
    <citation type="journal article" date="2009" name="PLoS ONE">
        <title>An integrated genetic and cytogenetic map of the cucumber genome.</title>
        <authorList>
            <person name="Ren Y."/>
            <person name="Zhang Z."/>
            <person name="Liu J."/>
            <person name="Staub J.E."/>
            <person name="Han Y."/>
            <person name="Cheng Z."/>
            <person name="Li X."/>
            <person name="Lu J."/>
            <person name="Miao H."/>
            <person name="Kang H."/>
            <person name="Xie B."/>
            <person name="Gu X."/>
            <person name="Wang X."/>
            <person name="Du Y."/>
            <person name="Jin W."/>
            <person name="Huang S."/>
        </authorList>
    </citation>
    <scope>NUCLEOTIDE SEQUENCE [LARGE SCALE GENOMIC DNA]</scope>
    <source>
        <strain evidence="2">cv. 9930</strain>
    </source>
</reference>
<dbReference type="Gramene" id="KGN60605">
    <property type="protein sequence ID" value="KGN60605"/>
    <property type="gene ID" value="Csa_2G003570"/>
</dbReference>
<reference evidence="1 2" key="1">
    <citation type="journal article" date="2009" name="Nat. Genet.">
        <title>The genome of the cucumber, Cucumis sativus L.</title>
        <authorList>
            <person name="Huang S."/>
            <person name="Li R."/>
            <person name="Zhang Z."/>
            <person name="Li L."/>
            <person name="Gu X."/>
            <person name="Fan W."/>
            <person name="Lucas W.J."/>
            <person name="Wang X."/>
            <person name="Xie B."/>
            <person name="Ni P."/>
            <person name="Ren Y."/>
            <person name="Zhu H."/>
            <person name="Li J."/>
            <person name="Lin K."/>
            <person name="Jin W."/>
            <person name="Fei Z."/>
            <person name="Li G."/>
            <person name="Staub J."/>
            <person name="Kilian A."/>
            <person name="van der Vossen E.A."/>
            <person name="Wu Y."/>
            <person name="Guo J."/>
            <person name="He J."/>
            <person name="Jia Z."/>
            <person name="Ren Y."/>
            <person name="Tian G."/>
            <person name="Lu Y."/>
            <person name="Ruan J."/>
            <person name="Qian W."/>
            <person name="Wang M."/>
            <person name="Huang Q."/>
            <person name="Li B."/>
            <person name="Xuan Z."/>
            <person name="Cao J."/>
            <person name="Asan"/>
            <person name="Wu Z."/>
            <person name="Zhang J."/>
            <person name="Cai Q."/>
            <person name="Bai Y."/>
            <person name="Zhao B."/>
            <person name="Han Y."/>
            <person name="Li Y."/>
            <person name="Li X."/>
            <person name="Wang S."/>
            <person name="Shi Q."/>
            <person name="Liu S."/>
            <person name="Cho W.K."/>
            <person name="Kim J.Y."/>
            <person name="Xu Y."/>
            <person name="Heller-Uszynska K."/>
            <person name="Miao H."/>
            <person name="Cheng Z."/>
            <person name="Zhang S."/>
            <person name="Wu J."/>
            <person name="Yang Y."/>
            <person name="Kang H."/>
            <person name="Li M."/>
            <person name="Liang H."/>
            <person name="Ren X."/>
            <person name="Shi Z."/>
            <person name="Wen M."/>
            <person name="Jian M."/>
            <person name="Yang H."/>
            <person name="Zhang G."/>
            <person name="Yang Z."/>
            <person name="Chen R."/>
            <person name="Liu S."/>
            <person name="Li J."/>
            <person name="Ma L."/>
            <person name="Liu H."/>
            <person name="Zhou Y."/>
            <person name="Zhao J."/>
            <person name="Fang X."/>
            <person name="Li G."/>
            <person name="Fang L."/>
            <person name="Li Y."/>
            <person name="Liu D."/>
            <person name="Zheng H."/>
            <person name="Zhang Y."/>
            <person name="Qin N."/>
            <person name="Li Z."/>
            <person name="Yang G."/>
            <person name="Yang S."/>
            <person name="Bolund L."/>
            <person name="Kristiansen K."/>
            <person name="Zheng H."/>
            <person name="Li S."/>
            <person name="Zhang X."/>
            <person name="Yang H."/>
            <person name="Wang J."/>
            <person name="Sun R."/>
            <person name="Zhang B."/>
            <person name="Jiang S."/>
            <person name="Wang J."/>
            <person name="Du Y."/>
            <person name="Li S."/>
        </authorList>
    </citation>
    <scope>NUCLEOTIDE SEQUENCE [LARGE SCALE GENOMIC DNA]</scope>
    <source>
        <strain evidence="2">cv. 9930</strain>
    </source>
</reference>
<dbReference type="EMBL" id="CM002923">
    <property type="protein sequence ID" value="KGN60605.1"/>
    <property type="molecule type" value="Genomic_DNA"/>
</dbReference>
<accession>A0A0A0LF06</accession>
<organism evidence="1 2">
    <name type="scientific">Cucumis sativus</name>
    <name type="common">Cucumber</name>
    <dbReference type="NCBI Taxonomy" id="3659"/>
    <lineage>
        <taxon>Eukaryota</taxon>
        <taxon>Viridiplantae</taxon>
        <taxon>Streptophyta</taxon>
        <taxon>Embryophyta</taxon>
        <taxon>Tracheophyta</taxon>
        <taxon>Spermatophyta</taxon>
        <taxon>Magnoliopsida</taxon>
        <taxon>eudicotyledons</taxon>
        <taxon>Gunneridae</taxon>
        <taxon>Pentapetalae</taxon>
        <taxon>rosids</taxon>
        <taxon>fabids</taxon>
        <taxon>Cucurbitales</taxon>
        <taxon>Cucurbitaceae</taxon>
        <taxon>Benincaseae</taxon>
        <taxon>Cucumis</taxon>
    </lineage>
</organism>